<feature type="non-terminal residue" evidence="1">
    <location>
        <position position="1"/>
    </location>
</feature>
<accession>A0A1V9FNB2</accession>
<dbReference type="SUPFAM" id="SSF53955">
    <property type="entry name" value="Lysozyme-like"/>
    <property type="match status" value="1"/>
</dbReference>
<dbReference type="Gene3D" id="1.10.530.10">
    <property type="match status" value="1"/>
</dbReference>
<comment type="caution">
    <text evidence="1">The sequence shown here is derived from an EMBL/GenBank/DDBJ whole genome shotgun (WGS) entry which is preliminary data.</text>
</comment>
<keyword evidence="2" id="KW-1185">Reference proteome</keyword>
<dbReference type="InterPro" id="IPR050708">
    <property type="entry name" value="T6SS_VgrG/RHS"/>
</dbReference>
<dbReference type="Proteomes" id="UP000192796">
    <property type="component" value="Unassembled WGS sequence"/>
</dbReference>
<dbReference type="RefSeq" id="WP_081154235.1">
    <property type="nucleotide sequence ID" value="NZ_LVYD01000073.1"/>
</dbReference>
<dbReference type="NCBIfam" id="TIGR03696">
    <property type="entry name" value="Rhs_assc_core"/>
    <property type="match status" value="1"/>
</dbReference>
<dbReference type="InterPro" id="IPR022385">
    <property type="entry name" value="Rhs_assc_core"/>
</dbReference>
<dbReference type="PANTHER" id="PTHR32305">
    <property type="match status" value="1"/>
</dbReference>
<dbReference type="Gene3D" id="2.180.10.10">
    <property type="entry name" value="RHS repeat-associated core"/>
    <property type="match status" value="1"/>
</dbReference>
<proteinExistence type="predicted"/>
<organism evidence="1 2">
    <name type="scientific">Niastella vici</name>
    <dbReference type="NCBI Taxonomy" id="1703345"/>
    <lineage>
        <taxon>Bacteria</taxon>
        <taxon>Pseudomonadati</taxon>
        <taxon>Bacteroidota</taxon>
        <taxon>Chitinophagia</taxon>
        <taxon>Chitinophagales</taxon>
        <taxon>Chitinophagaceae</taxon>
        <taxon>Niastella</taxon>
    </lineage>
</organism>
<dbReference type="PANTHER" id="PTHR32305:SF15">
    <property type="entry name" value="PROTEIN RHSA-RELATED"/>
    <property type="match status" value="1"/>
</dbReference>
<evidence type="ECO:0000313" key="1">
    <source>
        <dbReference type="EMBL" id="OQP59761.1"/>
    </source>
</evidence>
<dbReference type="InterPro" id="IPR023346">
    <property type="entry name" value="Lysozyme-like_dom_sf"/>
</dbReference>
<dbReference type="AlphaFoldDB" id="A0A1V9FNB2"/>
<dbReference type="STRING" id="1703345.A3860_36390"/>
<name>A0A1V9FNB2_9BACT</name>
<sequence length="692" mass="76484">GEDGNTASSVTARDAIGFSLNYYMGDYKNIDVTKLSFAEAGAYLQDYKPQYGGNISNMHMGIKGLGTMLYNYGHDQLNRLVSMNAFNAFDSLTNQWSSAKPPVAAGKYGESITYDGNGNIQSYNRDGDKAGANVAMDRLHYSYIAGTNKLDHIVDDVTDNSRYATDLESQPVGNYDYDAIGNMIKDTSEKISKIVWTVYGKIKRIEKTDGVNIDYTYDVSGGRISKTLSGSGVTGGPVTTWYVRDAQGNTLSTYTIKASTITVDEQAVYGSKRLGIRNRNLVLNGTLSISSGTIPNIGIVYDDQMMRGKIQYELSNHLGNVLATISDRKIGVSSPSNNTLIDHYEADIVSAQDYYPFGMVEPGRNFNVGGYRYGFNGKENDNDVKGEGNQQDYGMRIYDPRVGRFLSLDPLIQSFPELTPYQFSSNMPIEAADLDGAEAEVRTIYHSQFTGKPFFEVKSVDNNPFSNPFGSKSYGKSSGHWEVHKYATIQNGLVTYQSNILTTKFVSNDKKDVSMVWGKKVDIDFRIKVAEVAKNLKLDVNYLMSIMAFETGGSFSPSQKNGAGSTATGLIQFMKKTALDMGTTTDALAKMTAVQQLDYVQKYFKNYTGKLTSLEDAYMVVLWPAAATKDNDYVLFNKYETDKNGVKTETLNYKQNAGLDTNGDEQITKEEVSAVIKAKFEAGKKQQNEVKE</sequence>
<gene>
    <name evidence="1" type="ORF">A3860_36390</name>
</gene>
<dbReference type="EMBL" id="LVYD01000073">
    <property type="protein sequence ID" value="OQP59761.1"/>
    <property type="molecule type" value="Genomic_DNA"/>
</dbReference>
<evidence type="ECO:0000313" key="2">
    <source>
        <dbReference type="Proteomes" id="UP000192796"/>
    </source>
</evidence>
<dbReference type="OrthoDB" id="654645at2"/>
<protein>
    <submittedName>
        <fullName evidence="1">Uncharacterized protein</fullName>
    </submittedName>
</protein>
<reference evidence="1 2" key="1">
    <citation type="submission" date="2016-03" db="EMBL/GenBank/DDBJ databases">
        <title>Niastella vici sp. nov., isolated from farmland soil.</title>
        <authorList>
            <person name="Chen L."/>
            <person name="Wang D."/>
            <person name="Yang S."/>
            <person name="Wang G."/>
        </authorList>
    </citation>
    <scope>NUCLEOTIDE SEQUENCE [LARGE SCALE GENOMIC DNA]</scope>
    <source>
        <strain evidence="1 2">DJ57</strain>
    </source>
</reference>